<dbReference type="OrthoDB" id="25586at2759"/>
<accession>A0A177EJ79</accession>
<keyword evidence="2" id="KW-0012">Acyltransferase</keyword>
<dbReference type="GO" id="GO:0004596">
    <property type="term" value="F:protein-N-terminal amino-acid acetyltransferase activity"/>
    <property type="evidence" value="ECO:0007669"/>
    <property type="project" value="InterPro"/>
</dbReference>
<evidence type="ECO:0000313" key="6">
    <source>
        <dbReference type="Proteomes" id="UP000185944"/>
    </source>
</evidence>
<dbReference type="SUPFAM" id="SSF55729">
    <property type="entry name" value="Acyl-CoA N-acyltransferases (Nat)"/>
    <property type="match status" value="1"/>
</dbReference>
<evidence type="ECO:0000256" key="3">
    <source>
        <dbReference type="ARBA" id="ARBA00025786"/>
    </source>
</evidence>
<dbReference type="GeneID" id="93646591"/>
<keyword evidence="1 5" id="KW-0808">Transferase</keyword>
<dbReference type="AlphaFoldDB" id="A0A177EJ79"/>
<dbReference type="InterPro" id="IPR000182">
    <property type="entry name" value="GNAT_dom"/>
</dbReference>
<dbReference type="VEuPathDB" id="MicrosporidiaDB:NEDG_00241"/>
<dbReference type="PROSITE" id="PS51186">
    <property type="entry name" value="GNAT"/>
    <property type="match status" value="1"/>
</dbReference>
<dbReference type="EMBL" id="LTDL01000014">
    <property type="protein sequence ID" value="OAG31766.1"/>
    <property type="molecule type" value="Genomic_DNA"/>
</dbReference>
<sequence length="164" mass="18145">MVLSDLPQVKECNRSNLPEAYNFLFMEYIFLVSPGASFVAENHQGEVVGYALGKLKDELEKDELIDTSLPVGYVASIGVDRGYRGKGIGQLLFAAVLHGLGTLISSKQEAAKEMRVYLNVRESNGSAIGLYQKFGFFTESKQEAYYPNNETALLMSRVFCLVAQ</sequence>
<dbReference type="PANTHER" id="PTHR23091:SF4">
    <property type="entry name" value="N-TERMINAL AMINO-ACID N(ALPHA)-ACETYLTRANSFERASE NATA"/>
    <property type="match status" value="1"/>
</dbReference>
<name>A0A177EJ79_9MICR</name>
<dbReference type="STRING" id="1805483.A0A177EJ79"/>
<evidence type="ECO:0000259" key="4">
    <source>
        <dbReference type="PROSITE" id="PS51186"/>
    </source>
</evidence>
<comment type="similarity">
    <text evidence="3">Belongs to the acetyltransferase family. ARD1 subfamily.</text>
</comment>
<feature type="domain" description="N-acetyltransferase" evidence="4">
    <location>
        <begin position="1"/>
        <end position="160"/>
    </location>
</feature>
<reference evidence="5 6" key="1">
    <citation type="submission" date="2016-02" db="EMBL/GenBank/DDBJ databases">
        <title>Discovery of a natural microsporidian pathogen with a broad tissue tropism in Caenorhabditis elegans.</title>
        <authorList>
            <person name="Luallen R.J."/>
            <person name="Reinke A.W."/>
            <person name="Tong L."/>
            <person name="Botts M.R."/>
            <person name="Felix M.-A."/>
            <person name="Troemel E.R."/>
        </authorList>
    </citation>
    <scope>NUCLEOTIDE SEQUENCE [LARGE SCALE GENOMIC DNA]</scope>
    <source>
        <strain evidence="5 6">JUm2807</strain>
    </source>
</reference>
<evidence type="ECO:0000256" key="1">
    <source>
        <dbReference type="ARBA" id="ARBA00022679"/>
    </source>
</evidence>
<organism evidence="5 6">
    <name type="scientific">Nematocida displodere</name>
    <dbReference type="NCBI Taxonomy" id="1805483"/>
    <lineage>
        <taxon>Eukaryota</taxon>
        <taxon>Fungi</taxon>
        <taxon>Fungi incertae sedis</taxon>
        <taxon>Microsporidia</taxon>
        <taxon>Nematocida</taxon>
    </lineage>
</organism>
<dbReference type="RefSeq" id="XP_067545367.1">
    <property type="nucleotide sequence ID" value="XM_067687659.1"/>
</dbReference>
<keyword evidence="6" id="KW-1185">Reference proteome</keyword>
<dbReference type="Pfam" id="PF00583">
    <property type="entry name" value="Acetyltransf_1"/>
    <property type="match status" value="1"/>
</dbReference>
<proteinExistence type="inferred from homology"/>
<dbReference type="PANTHER" id="PTHR23091">
    <property type="entry name" value="N-TERMINAL ACETYLTRANSFERASE"/>
    <property type="match status" value="1"/>
</dbReference>
<comment type="caution">
    <text evidence="5">The sequence shown here is derived from an EMBL/GenBank/DDBJ whole genome shotgun (WGS) entry which is preliminary data.</text>
</comment>
<evidence type="ECO:0000313" key="5">
    <source>
        <dbReference type="EMBL" id="OAG31766.1"/>
    </source>
</evidence>
<dbReference type="InterPro" id="IPR045047">
    <property type="entry name" value="Ard1-like"/>
</dbReference>
<dbReference type="GO" id="GO:0031415">
    <property type="term" value="C:NatA complex"/>
    <property type="evidence" value="ECO:0007669"/>
    <property type="project" value="InterPro"/>
</dbReference>
<dbReference type="Gene3D" id="3.40.630.30">
    <property type="match status" value="1"/>
</dbReference>
<dbReference type="InterPro" id="IPR016181">
    <property type="entry name" value="Acyl_CoA_acyltransferase"/>
</dbReference>
<protein>
    <submittedName>
        <fullName evidence="5">Peptide alpha-N-acetyltransferase</fullName>
    </submittedName>
</protein>
<evidence type="ECO:0000256" key="2">
    <source>
        <dbReference type="ARBA" id="ARBA00023315"/>
    </source>
</evidence>
<dbReference type="CDD" id="cd04301">
    <property type="entry name" value="NAT_SF"/>
    <property type="match status" value="1"/>
</dbReference>
<dbReference type="Proteomes" id="UP000185944">
    <property type="component" value="Unassembled WGS sequence"/>
</dbReference>
<gene>
    <name evidence="5" type="ORF">NEDG_00241</name>
</gene>